<keyword evidence="1" id="KW-0472">Membrane</keyword>
<dbReference type="RefSeq" id="WP_092210906.1">
    <property type="nucleotide sequence ID" value="NZ_FMUX01000008.1"/>
</dbReference>
<feature type="transmembrane region" description="Helical" evidence="1">
    <location>
        <begin position="122"/>
        <end position="148"/>
    </location>
</feature>
<dbReference type="Proteomes" id="UP000198870">
    <property type="component" value="Unassembled WGS sequence"/>
</dbReference>
<accession>A0A1G5FFF6</accession>
<gene>
    <name evidence="2" type="ORF">SAMN05216233_10841</name>
</gene>
<keyword evidence="3" id="KW-1185">Reference proteome</keyword>
<protein>
    <submittedName>
        <fullName evidence="2">Uncharacterized protein</fullName>
    </submittedName>
</protein>
<evidence type="ECO:0000256" key="1">
    <source>
        <dbReference type="SAM" id="Phobius"/>
    </source>
</evidence>
<sequence>MRKPGNPCLVVAGWCSVSIAALHVAIILGGGDWYRFVGAGKNMAAMAENGSWIPMGLTLTIILIFLMFGLYAFSGAGYVRRLPFTKAALVVTSCVYLTRGIGSIPVIVFVEHPYLADMTTRIVFVFVSSVLSLIIGVVYGIGTLALWANGAGGKGP</sequence>
<dbReference type="EMBL" id="FMUX01000008">
    <property type="protein sequence ID" value="SCY37985.1"/>
    <property type="molecule type" value="Genomic_DNA"/>
</dbReference>
<name>A0A1G5FFF6_9BACT</name>
<proteinExistence type="predicted"/>
<feature type="transmembrane region" description="Helical" evidence="1">
    <location>
        <begin position="87"/>
        <end position="110"/>
    </location>
</feature>
<evidence type="ECO:0000313" key="3">
    <source>
        <dbReference type="Proteomes" id="UP000198870"/>
    </source>
</evidence>
<feature type="transmembrane region" description="Helical" evidence="1">
    <location>
        <begin position="7"/>
        <end position="31"/>
    </location>
</feature>
<evidence type="ECO:0000313" key="2">
    <source>
        <dbReference type="EMBL" id="SCY37985.1"/>
    </source>
</evidence>
<keyword evidence="1" id="KW-0812">Transmembrane</keyword>
<keyword evidence="1" id="KW-1133">Transmembrane helix</keyword>
<dbReference type="AlphaFoldDB" id="A0A1G5FFF6"/>
<dbReference type="STRING" id="419481.SAMN05216233_10841"/>
<feature type="transmembrane region" description="Helical" evidence="1">
    <location>
        <begin position="51"/>
        <end position="75"/>
    </location>
</feature>
<reference evidence="2 3" key="1">
    <citation type="submission" date="2016-10" db="EMBL/GenBank/DDBJ databases">
        <authorList>
            <person name="de Groot N.N."/>
        </authorList>
    </citation>
    <scope>NUCLEOTIDE SEQUENCE [LARGE SCALE GENOMIC DNA]</scope>
    <source>
        <strain evidence="2 3">AA1</strain>
    </source>
</reference>
<dbReference type="OrthoDB" id="5457135at2"/>
<organism evidence="2 3">
    <name type="scientific">Desulfoluna spongiiphila</name>
    <dbReference type="NCBI Taxonomy" id="419481"/>
    <lineage>
        <taxon>Bacteria</taxon>
        <taxon>Pseudomonadati</taxon>
        <taxon>Thermodesulfobacteriota</taxon>
        <taxon>Desulfobacteria</taxon>
        <taxon>Desulfobacterales</taxon>
        <taxon>Desulfolunaceae</taxon>
        <taxon>Desulfoluna</taxon>
    </lineage>
</organism>